<dbReference type="EMBL" id="JBDJNQ010000009">
    <property type="protein sequence ID" value="MEN5379287.1"/>
    <property type="molecule type" value="Genomic_DNA"/>
</dbReference>
<organism evidence="3 4">
    <name type="scientific">Sphingobacterium kitahiroshimense</name>
    <dbReference type="NCBI Taxonomy" id="470446"/>
    <lineage>
        <taxon>Bacteria</taxon>
        <taxon>Pseudomonadati</taxon>
        <taxon>Bacteroidota</taxon>
        <taxon>Sphingobacteriia</taxon>
        <taxon>Sphingobacteriales</taxon>
        <taxon>Sphingobacteriaceae</taxon>
        <taxon>Sphingobacterium</taxon>
    </lineage>
</organism>
<sequence length="391" mass="44317">MKLYIFVLSLFGAWMLASCSKMDDFTKYTNGQEQIYPAKLDSIKVRSGKYRVQIEGVFRVSTGISEIRVYWNSKQDSMRFPVQLKNANDTVRCLIENLPEGPMNFEVRTLDPQGRLSIPTNLVGSIYGERYREGLFQRSVVQQNFVAGQQLQLVTQDVAATMGADAMRIKYKKDDGKMIDTLVKTKSQNAQILLSHYALYSELSYQTIFRPDSNAIDTFVVQPTKLIPKGDITAWYLKNFKKPFTSVAYDGNRWGTLNDWITNSSMKNHNGFGGFASDDGGVVNVEAGWGAPAIVNGKIEQQVTLLPGKYRFFCTLSATNYDQPPAYLVISKSNKTIPDWEQINDALLYTEVKSDGIYFDIKEKVTVNMGMLLNFQPDHYMKIDAFQITLQ</sequence>
<evidence type="ECO:0000256" key="1">
    <source>
        <dbReference type="SAM" id="SignalP"/>
    </source>
</evidence>
<gene>
    <name evidence="3" type="ORF">ABE541_18625</name>
</gene>
<name>A0ABV0BXP9_9SPHI</name>
<evidence type="ECO:0000313" key="4">
    <source>
        <dbReference type="Proteomes" id="UP001409291"/>
    </source>
</evidence>
<dbReference type="RefSeq" id="WP_084825391.1">
    <property type="nucleotide sequence ID" value="NZ_JAOQNK010000001.1"/>
</dbReference>
<protein>
    <submittedName>
        <fullName evidence="3">DUF4998 domain-containing protein</fullName>
    </submittedName>
</protein>
<evidence type="ECO:0000259" key="2">
    <source>
        <dbReference type="Pfam" id="PF16405"/>
    </source>
</evidence>
<keyword evidence="1" id="KW-0732">Signal</keyword>
<keyword evidence="4" id="KW-1185">Reference proteome</keyword>
<comment type="caution">
    <text evidence="3">The sequence shown here is derived from an EMBL/GenBank/DDBJ whole genome shotgun (WGS) entry which is preliminary data.</text>
</comment>
<reference evidence="3 4" key="1">
    <citation type="submission" date="2024-04" db="EMBL/GenBank/DDBJ databases">
        <title>WGS of bacteria from Torrens River.</title>
        <authorList>
            <person name="Wyrsch E.R."/>
            <person name="Drigo B."/>
        </authorList>
    </citation>
    <scope>NUCLEOTIDE SEQUENCE [LARGE SCALE GENOMIC DNA]</scope>
    <source>
        <strain evidence="3 4">TWI391</strain>
    </source>
</reference>
<dbReference type="Pfam" id="PF16405">
    <property type="entry name" value="DUF5013"/>
    <property type="match status" value="1"/>
</dbReference>
<feature type="chain" id="PRO_5045649520" evidence="1">
    <location>
        <begin position="24"/>
        <end position="391"/>
    </location>
</feature>
<evidence type="ECO:0000313" key="3">
    <source>
        <dbReference type="EMBL" id="MEN5379287.1"/>
    </source>
</evidence>
<feature type="domain" description="DUF5013" evidence="2">
    <location>
        <begin position="238"/>
        <end position="367"/>
    </location>
</feature>
<dbReference type="PROSITE" id="PS51257">
    <property type="entry name" value="PROKAR_LIPOPROTEIN"/>
    <property type="match status" value="1"/>
</dbReference>
<dbReference type="Proteomes" id="UP001409291">
    <property type="component" value="Unassembled WGS sequence"/>
</dbReference>
<proteinExistence type="predicted"/>
<dbReference type="Pfam" id="PF16389">
    <property type="entry name" value="DUF4998"/>
    <property type="match status" value="1"/>
</dbReference>
<accession>A0ABV0BXP9</accession>
<dbReference type="InterPro" id="IPR032181">
    <property type="entry name" value="DUF5013"/>
</dbReference>
<feature type="signal peptide" evidence="1">
    <location>
        <begin position="1"/>
        <end position="23"/>
    </location>
</feature>